<accession>A0AA41W553</accession>
<evidence type="ECO:0000313" key="2">
    <source>
        <dbReference type="Proteomes" id="UP001165393"/>
    </source>
</evidence>
<dbReference type="RefSeq" id="WP_251260217.1">
    <property type="nucleotide sequence ID" value="NZ_JAMQGP010000001.1"/>
</dbReference>
<evidence type="ECO:0000313" key="1">
    <source>
        <dbReference type="EMBL" id="MCM2678869.1"/>
    </source>
</evidence>
<dbReference type="EMBL" id="JAMQGP010000001">
    <property type="protein sequence ID" value="MCM2678869.1"/>
    <property type="molecule type" value="Genomic_DNA"/>
</dbReference>
<protein>
    <submittedName>
        <fullName evidence="1">Uncharacterized protein</fullName>
    </submittedName>
</protein>
<sequence length="62" mass="7004">MMNSKEFDQLLQHVIGQVERISDQLDRHAIEDMNPSKSPALNTRPKLFVIEGGKSARNEGLI</sequence>
<name>A0AA41W553_9GAMM</name>
<reference evidence="1 2" key="1">
    <citation type="journal article" date="2013" name="Antonie Van Leeuwenhoek">
        <title>Echinimonas agarilytica gen. nov., sp. nov., a new gammaproteobacterium isolated from the sea urchin Strongylocentrotus intermedius.</title>
        <authorList>
            <person name="Nedashkovskaya O.I."/>
            <person name="Stenkova A.M."/>
            <person name="Zhukova N.V."/>
            <person name="Van Trappen S."/>
            <person name="Lee J.S."/>
            <person name="Kim S.B."/>
        </authorList>
    </citation>
    <scope>NUCLEOTIDE SEQUENCE [LARGE SCALE GENOMIC DNA]</scope>
    <source>
        <strain evidence="1 2">KMM 6351</strain>
    </source>
</reference>
<comment type="caution">
    <text evidence="1">The sequence shown here is derived from an EMBL/GenBank/DDBJ whole genome shotgun (WGS) entry which is preliminary data.</text>
</comment>
<keyword evidence="2" id="KW-1185">Reference proteome</keyword>
<proteinExistence type="predicted"/>
<dbReference type="Proteomes" id="UP001165393">
    <property type="component" value="Unassembled WGS sequence"/>
</dbReference>
<organism evidence="1 2">
    <name type="scientific">Echinimonas agarilytica</name>
    <dbReference type="NCBI Taxonomy" id="1215918"/>
    <lineage>
        <taxon>Bacteria</taxon>
        <taxon>Pseudomonadati</taxon>
        <taxon>Pseudomonadota</taxon>
        <taxon>Gammaproteobacteria</taxon>
        <taxon>Alteromonadales</taxon>
        <taxon>Echinimonadaceae</taxon>
        <taxon>Echinimonas</taxon>
    </lineage>
</organism>
<dbReference type="AlphaFoldDB" id="A0AA41W553"/>
<gene>
    <name evidence="1" type="ORF">NAF29_04155</name>
</gene>